<sequence>MAPELRPRTSQVKPSSYATSIENLRTPNPASFRSGVATNSILHGESAPPIYTIDLSLPPAERYTHVLKDFRLALTHLPVLLDEIFDAVRVPNRILHGIVRLLLRRVYDQEQHEELKGISGSLGLPMHLLVAYNVLLDLFMGCTSGGARAQPPDSVVPRMMHFRTLDWGMPALRDVVVQYNFVERPGGDVIARTISYVGYVGVLTGVKQNLSVSINFRPCHNDDASWITNCSFRLHQIAVLLGVRPSIASILRNFILPHTTRREDCKEGEKKTVQIAERPIYGQSDIYTTLPSMSTTAAYLIFSTPHETIILEKDRKTAKTLKSSSFIATTNHDESYDTNQDADHTQAAHIAHAKQQSLGQDIEYIIEESVHRKKCLAGKWETWLSKQKKGSRRDQKRPVEGSEGGVPLETLKEWMQANPTSNQETHFVCIMDPARGEFKWVRRYDEGDIRGESGDERSEMGDNDVDVSE</sequence>
<dbReference type="Pfam" id="PF15508">
    <property type="entry name" value="NAAA-beta"/>
    <property type="match status" value="1"/>
</dbReference>
<evidence type="ECO:0000313" key="5">
    <source>
        <dbReference type="Proteomes" id="UP000799777"/>
    </source>
</evidence>
<name>A0A9P4GZ42_9PLEO</name>
<feature type="compositionally biased region" description="Basic and acidic residues" evidence="2">
    <location>
        <begin position="448"/>
        <end position="460"/>
    </location>
</feature>
<accession>A0A9P4GZ42</accession>
<comment type="caution">
    <text evidence="4">The sequence shown here is derived from an EMBL/GenBank/DDBJ whole genome shotgun (WGS) entry which is preliminary data.</text>
</comment>
<dbReference type="InterPro" id="IPR029130">
    <property type="entry name" value="Acid_ceramidase_N"/>
</dbReference>
<dbReference type="PANTHER" id="PTHR28583:SF1">
    <property type="entry name" value="ACID CERAMIDASE"/>
    <property type="match status" value="1"/>
</dbReference>
<feature type="region of interest" description="Disordered" evidence="2">
    <location>
        <begin position="448"/>
        <end position="469"/>
    </location>
</feature>
<evidence type="ECO:0000256" key="1">
    <source>
        <dbReference type="ARBA" id="ARBA00011891"/>
    </source>
</evidence>
<protein>
    <recommendedName>
        <fullName evidence="1">ceramidase</fullName>
        <ecNumber evidence="1">3.5.1.23</ecNumber>
    </recommendedName>
</protein>
<dbReference type="Proteomes" id="UP000799777">
    <property type="component" value="Unassembled WGS sequence"/>
</dbReference>
<dbReference type="AlphaFoldDB" id="A0A9P4GZ42"/>
<organism evidence="4 5">
    <name type="scientific">Setomelanomma holmii</name>
    <dbReference type="NCBI Taxonomy" id="210430"/>
    <lineage>
        <taxon>Eukaryota</taxon>
        <taxon>Fungi</taxon>
        <taxon>Dikarya</taxon>
        <taxon>Ascomycota</taxon>
        <taxon>Pezizomycotina</taxon>
        <taxon>Dothideomycetes</taxon>
        <taxon>Pleosporomycetidae</taxon>
        <taxon>Pleosporales</taxon>
        <taxon>Pleosporineae</taxon>
        <taxon>Phaeosphaeriaceae</taxon>
        <taxon>Setomelanomma</taxon>
    </lineage>
</organism>
<dbReference type="EC" id="3.5.1.23" evidence="1"/>
<gene>
    <name evidence="4" type="ORF">EK21DRAFT_79415</name>
</gene>
<proteinExistence type="predicted"/>
<dbReference type="GO" id="GO:0017040">
    <property type="term" value="F:N-acylsphingosine amidohydrolase activity"/>
    <property type="evidence" value="ECO:0007669"/>
    <property type="project" value="UniProtKB-EC"/>
</dbReference>
<reference evidence="4" key="1">
    <citation type="journal article" date="2020" name="Stud. Mycol.">
        <title>101 Dothideomycetes genomes: a test case for predicting lifestyles and emergence of pathogens.</title>
        <authorList>
            <person name="Haridas S."/>
            <person name="Albert R."/>
            <person name="Binder M."/>
            <person name="Bloem J."/>
            <person name="Labutti K."/>
            <person name="Salamov A."/>
            <person name="Andreopoulos B."/>
            <person name="Baker S."/>
            <person name="Barry K."/>
            <person name="Bills G."/>
            <person name="Bluhm B."/>
            <person name="Cannon C."/>
            <person name="Castanera R."/>
            <person name="Culley D."/>
            <person name="Daum C."/>
            <person name="Ezra D."/>
            <person name="Gonzalez J."/>
            <person name="Henrissat B."/>
            <person name="Kuo A."/>
            <person name="Liang C."/>
            <person name="Lipzen A."/>
            <person name="Lutzoni F."/>
            <person name="Magnuson J."/>
            <person name="Mondo S."/>
            <person name="Nolan M."/>
            <person name="Ohm R."/>
            <person name="Pangilinan J."/>
            <person name="Park H.-J."/>
            <person name="Ramirez L."/>
            <person name="Alfaro M."/>
            <person name="Sun H."/>
            <person name="Tritt A."/>
            <person name="Yoshinaga Y."/>
            <person name="Zwiers L.-H."/>
            <person name="Turgeon B."/>
            <person name="Goodwin S."/>
            <person name="Spatafora J."/>
            <person name="Crous P."/>
            <person name="Grigoriev I."/>
        </authorList>
    </citation>
    <scope>NUCLEOTIDE SEQUENCE</scope>
    <source>
        <strain evidence="4">CBS 110217</strain>
    </source>
</reference>
<feature type="region of interest" description="Disordered" evidence="2">
    <location>
        <begin position="387"/>
        <end position="409"/>
    </location>
</feature>
<dbReference type="EMBL" id="ML978308">
    <property type="protein sequence ID" value="KAF2024127.1"/>
    <property type="molecule type" value="Genomic_DNA"/>
</dbReference>
<evidence type="ECO:0000313" key="4">
    <source>
        <dbReference type="EMBL" id="KAF2024127.1"/>
    </source>
</evidence>
<evidence type="ECO:0000256" key="2">
    <source>
        <dbReference type="SAM" id="MobiDB-lite"/>
    </source>
</evidence>
<evidence type="ECO:0000259" key="3">
    <source>
        <dbReference type="Pfam" id="PF15508"/>
    </source>
</evidence>
<dbReference type="PANTHER" id="PTHR28583">
    <property type="entry name" value="ACID AMIDASE"/>
    <property type="match status" value="1"/>
</dbReference>
<keyword evidence="5" id="KW-1185">Reference proteome</keyword>
<dbReference type="OrthoDB" id="5273684at2759"/>
<feature type="domain" description="Acid ceramidase N-terminal" evidence="3">
    <location>
        <begin position="47"/>
        <end position="105"/>
    </location>
</feature>